<gene>
    <name evidence="1" type="ORF">AC625_11860</name>
</gene>
<dbReference type="RefSeq" id="WP_049681457.1">
    <property type="nucleotide sequence ID" value="NZ_LFZW01000001.1"/>
</dbReference>
<evidence type="ECO:0000313" key="2">
    <source>
        <dbReference type="Proteomes" id="UP000037146"/>
    </source>
</evidence>
<sequence>MSEYLRKEGFDDICYKSSLTGEKSYTLFCGPQEETYPFFKGNDIPTEFTEWLYLVEYTEGVINNIGYKDLIDPRVIDITENPIPSSEEDHINKDLF</sequence>
<evidence type="ECO:0000313" key="1">
    <source>
        <dbReference type="EMBL" id="KMY50111.1"/>
    </source>
</evidence>
<comment type="caution">
    <text evidence="1">The sequence shown here is derived from an EMBL/GenBank/DDBJ whole genome shotgun (WGS) entry which is preliminary data.</text>
</comment>
<protein>
    <submittedName>
        <fullName evidence="1">Uncharacterized protein</fullName>
    </submittedName>
</protein>
<reference evidence="2" key="1">
    <citation type="submission" date="2015-07" db="EMBL/GenBank/DDBJ databases">
        <title>Genome sequencing project for genomic taxonomy and phylogenomics of Bacillus-like bacteria.</title>
        <authorList>
            <person name="Liu B."/>
            <person name="Wang J."/>
            <person name="Zhu Y."/>
            <person name="Liu G."/>
            <person name="Chen Q."/>
            <person name="Chen Z."/>
            <person name="Lan J."/>
            <person name="Che J."/>
            <person name="Ge C."/>
            <person name="Shi H."/>
            <person name="Pan Z."/>
            <person name="Liu X."/>
        </authorList>
    </citation>
    <scope>NUCLEOTIDE SEQUENCE [LARGE SCALE GENOMIC DNA]</scope>
    <source>
        <strain evidence="2">FJAT-27997</strain>
    </source>
</reference>
<dbReference type="AlphaFoldDB" id="A0A0K9GTZ0"/>
<proteinExistence type="predicted"/>
<organism evidence="1 2">
    <name type="scientific">Peribacillus loiseleuriae</name>
    <dbReference type="NCBI Taxonomy" id="1679170"/>
    <lineage>
        <taxon>Bacteria</taxon>
        <taxon>Bacillati</taxon>
        <taxon>Bacillota</taxon>
        <taxon>Bacilli</taxon>
        <taxon>Bacillales</taxon>
        <taxon>Bacillaceae</taxon>
        <taxon>Peribacillus</taxon>
    </lineage>
</organism>
<dbReference type="Proteomes" id="UP000037146">
    <property type="component" value="Unassembled WGS sequence"/>
</dbReference>
<dbReference type="PATRIC" id="fig|1679170.3.peg.2690"/>
<accession>A0A0K9GTZ0</accession>
<name>A0A0K9GTZ0_9BACI</name>
<dbReference type="OrthoDB" id="648213at2"/>
<keyword evidence="2" id="KW-1185">Reference proteome</keyword>
<dbReference type="EMBL" id="LFZW01000001">
    <property type="protein sequence ID" value="KMY50111.1"/>
    <property type="molecule type" value="Genomic_DNA"/>
</dbReference>